<dbReference type="GO" id="GO:0003676">
    <property type="term" value="F:nucleic acid binding"/>
    <property type="evidence" value="ECO:0007669"/>
    <property type="project" value="InterPro"/>
</dbReference>
<feature type="coiled-coil region" evidence="2">
    <location>
        <begin position="657"/>
        <end position="691"/>
    </location>
</feature>
<feature type="compositionally biased region" description="Basic and acidic residues" evidence="3">
    <location>
        <begin position="880"/>
        <end position="905"/>
    </location>
</feature>
<reference evidence="5" key="1">
    <citation type="journal article" date="2019" name="Sci. Rep.">
        <title>Draft genome of Tanacetum cinerariifolium, the natural source of mosquito coil.</title>
        <authorList>
            <person name="Yamashiro T."/>
            <person name="Shiraishi A."/>
            <person name="Satake H."/>
            <person name="Nakayama K."/>
        </authorList>
    </citation>
    <scope>NUCLEOTIDE SEQUENCE</scope>
</reference>
<evidence type="ECO:0000259" key="4">
    <source>
        <dbReference type="PROSITE" id="PS50158"/>
    </source>
</evidence>
<evidence type="ECO:0000256" key="3">
    <source>
        <dbReference type="SAM" id="MobiDB-lite"/>
    </source>
</evidence>
<dbReference type="Gene3D" id="4.10.60.10">
    <property type="entry name" value="Zinc finger, CCHC-type"/>
    <property type="match status" value="1"/>
</dbReference>
<keyword evidence="1" id="KW-0863">Zinc-finger</keyword>
<evidence type="ECO:0000256" key="1">
    <source>
        <dbReference type="PROSITE-ProRule" id="PRU00047"/>
    </source>
</evidence>
<feature type="compositionally biased region" description="Basic residues" evidence="3">
    <location>
        <begin position="588"/>
        <end position="598"/>
    </location>
</feature>
<dbReference type="GO" id="GO:0008270">
    <property type="term" value="F:zinc ion binding"/>
    <property type="evidence" value="ECO:0007669"/>
    <property type="project" value="UniProtKB-KW"/>
</dbReference>
<sequence length="1030" mass="117940">MGLPNEHQLKFNSFKYAKTLLEAIDKRFGGNGATKKTKRNLLKKQYENFSGSSSESLDQTFDKLQKLVSQLELLGEVISQEDINQKFLRSLPSEWGVNTVNGVNTASSQVNTATSLNIDNLSDAVIYAFMASQPNCTHLINEDLKQIHPNDLEEMDLKWQMAMLTMRARRFLKNTGRKLNLNENDSVAFDKAKVECYNCHKRGHFVLECQAPRGQDNKRLEELFNEPKTKKSKDKSNEVELKSVRKDSDAPIIKDWVSNDEEEEVNTANLKATVNAAKAKAKHNAVKGKKGNAVKALACWGNLHEHLQDKGVKDSGCSRHMTWNMSFLIYYKEIDVGYTSFRGNPKGGKITGKKILAYLKTLIDDEDVFSAEADFHNLDFTFQVSPIPTTRINKDHPLEQVIRDLYSAPQTRRMSKNLEEHDLIEAMQEELLHFKLQDVWTLVDLPQGKRAIGSKWVFINKMDERGVVIRNKARLVSQGHTQEERIEYDEVFAPIARIECKKQTVVANFIIEAEYVAASSCYGQVLWIQNQLLDYGVNAAIDVVKVSAVKAVTPLFGTMMVQALEKVGDLPTAVQDTPIPNATSSSQHQRKHKPRRKERKETKVSPTKIHTEDHVPTTSNDLLPSGEDRMKLKELMDLCTNLSNKVLDLENGVIEMKSLHKVKIEELESRVENLEEENMSLTKELKSFNTRVEYLIIKETIMDKEESFKQGRKIVDMMLMQSTGGGELNAANEKPVSVAPTNITTAQPSEATKTTIDITTALKAKGIVFHDREESTTRTTSSKSQVKDKGKAKQSNVVRKYQALKRKHVSVAQARKNMMIYLKNMAGYTMDFFKGMSYDEIRPLFKEEYNKVQTLFKEGLEIDAKRIKAPRKRTRKKKAEKYQTAKKQKGDELEQDNAEKQNLEEQEEAKELKKNLEIVPNDEDDVFVNVTPLSSKPPTIMDYKIYKEGKKEHFQIIRANGNHQMYLTFSTMLKNFDREDLEVLWKIVKDRFKESQPKEVLDVFLWHTLKVMFEHTIEDNVWKHQKGQKD</sequence>
<organism evidence="5">
    <name type="scientific">Tanacetum cinerariifolium</name>
    <name type="common">Dalmatian daisy</name>
    <name type="synonym">Chrysanthemum cinerariifolium</name>
    <dbReference type="NCBI Taxonomy" id="118510"/>
    <lineage>
        <taxon>Eukaryota</taxon>
        <taxon>Viridiplantae</taxon>
        <taxon>Streptophyta</taxon>
        <taxon>Embryophyta</taxon>
        <taxon>Tracheophyta</taxon>
        <taxon>Spermatophyta</taxon>
        <taxon>Magnoliopsida</taxon>
        <taxon>eudicotyledons</taxon>
        <taxon>Gunneridae</taxon>
        <taxon>Pentapetalae</taxon>
        <taxon>asterids</taxon>
        <taxon>campanulids</taxon>
        <taxon>Asterales</taxon>
        <taxon>Asteraceae</taxon>
        <taxon>Asteroideae</taxon>
        <taxon>Anthemideae</taxon>
        <taxon>Anthemidinae</taxon>
        <taxon>Tanacetum</taxon>
    </lineage>
</organism>
<dbReference type="SUPFAM" id="SSF57756">
    <property type="entry name" value="Retrovirus zinc finger-like domains"/>
    <property type="match status" value="1"/>
</dbReference>
<accession>A0A699GWL3</accession>
<evidence type="ECO:0000313" key="5">
    <source>
        <dbReference type="EMBL" id="GEW72856.1"/>
    </source>
</evidence>
<feature type="region of interest" description="Disordered" evidence="3">
    <location>
        <begin position="572"/>
        <end position="625"/>
    </location>
</feature>
<feature type="domain" description="CCHC-type" evidence="4">
    <location>
        <begin position="196"/>
        <end position="209"/>
    </location>
</feature>
<dbReference type="InterPro" id="IPR013103">
    <property type="entry name" value="RVT_2"/>
</dbReference>
<evidence type="ECO:0000256" key="2">
    <source>
        <dbReference type="SAM" id="Coils"/>
    </source>
</evidence>
<gene>
    <name evidence="5" type="ORF">Tci_244832</name>
</gene>
<dbReference type="AlphaFoldDB" id="A0A699GWL3"/>
<protein>
    <recommendedName>
        <fullName evidence="4">CCHC-type domain-containing protein</fullName>
    </recommendedName>
</protein>
<dbReference type="Pfam" id="PF07727">
    <property type="entry name" value="RVT_2"/>
    <property type="match status" value="1"/>
</dbReference>
<keyword evidence="1" id="KW-0862">Zinc</keyword>
<feature type="compositionally biased region" description="Basic and acidic residues" evidence="3">
    <location>
        <begin position="599"/>
        <end position="615"/>
    </location>
</feature>
<feature type="compositionally biased region" description="Basic residues" evidence="3">
    <location>
        <begin position="867"/>
        <end position="879"/>
    </location>
</feature>
<dbReference type="InterPro" id="IPR036875">
    <property type="entry name" value="Znf_CCHC_sf"/>
</dbReference>
<dbReference type="EMBL" id="BKCJ010071191">
    <property type="protein sequence ID" value="GEW72856.1"/>
    <property type="molecule type" value="Genomic_DNA"/>
</dbReference>
<dbReference type="Pfam" id="PF14223">
    <property type="entry name" value="Retrotran_gag_2"/>
    <property type="match status" value="1"/>
</dbReference>
<dbReference type="PROSITE" id="PS50158">
    <property type="entry name" value="ZF_CCHC"/>
    <property type="match status" value="1"/>
</dbReference>
<proteinExistence type="predicted"/>
<feature type="region of interest" description="Disordered" evidence="3">
    <location>
        <begin position="867"/>
        <end position="905"/>
    </location>
</feature>
<name>A0A699GWL3_TANCI</name>
<dbReference type="InterPro" id="IPR001878">
    <property type="entry name" value="Znf_CCHC"/>
</dbReference>
<comment type="caution">
    <text evidence="5">The sequence shown here is derived from an EMBL/GenBank/DDBJ whole genome shotgun (WGS) entry which is preliminary data.</text>
</comment>
<feature type="compositionally biased region" description="Polar residues" evidence="3">
    <location>
        <begin position="574"/>
        <end position="586"/>
    </location>
</feature>
<keyword evidence="1" id="KW-0479">Metal-binding</keyword>
<feature type="region of interest" description="Disordered" evidence="3">
    <location>
        <begin position="772"/>
        <end position="794"/>
    </location>
</feature>
<keyword evidence="2" id="KW-0175">Coiled coil</keyword>